<accession>A0A6P8G5A9</accession>
<dbReference type="RefSeq" id="XP_031434514.1">
    <property type="nucleotide sequence ID" value="XM_031578654.2"/>
</dbReference>
<gene>
    <name evidence="4" type="primary">LOC116223134</name>
</gene>
<feature type="chain" id="PRO_5028328111" evidence="1">
    <location>
        <begin position="28"/>
        <end position="139"/>
    </location>
</feature>
<dbReference type="OrthoDB" id="9947981at2759"/>
<dbReference type="InterPro" id="IPR039257">
    <property type="entry name" value="BTLA"/>
</dbReference>
<dbReference type="SUPFAM" id="SSF48726">
    <property type="entry name" value="Immunoglobulin"/>
    <property type="match status" value="1"/>
</dbReference>
<dbReference type="InterPro" id="IPR013783">
    <property type="entry name" value="Ig-like_fold"/>
</dbReference>
<organism evidence="3 4">
    <name type="scientific">Clupea harengus</name>
    <name type="common">Atlantic herring</name>
    <dbReference type="NCBI Taxonomy" id="7950"/>
    <lineage>
        <taxon>Eukaryota</taxon>
        <taxon>Metazoa</taxon>
        <taxon>Chordata</taxon>
        <taxon>Craniata</taxon>
        <taxon>Vertebrata</taxon>
        <taxon>Euteleostomi</taxon>
        <taxon>Actinopterygii</taxon>
        <taxon>Neopterygii</taxon>
        <taxon>Teleostei</taxon>
        <taxon>Clupei</taxon>
        <taxon>Clupeiformes</taxon>
        <taxon>Clupeoidei</taxon>
        <taxon>Clupeidae</taxon>
        <taxon>Clupea</taxon>
    </lineage>
</organism>
<keyword evidence="3" id="KW-1185">Reference proteome</keyword>
<keyword evidence="1" id="KW-0732">Signal</keyword>
<dbReference type="SMART" id="SM00409">
    <property type="entry name" value="IG"/>
    <property type="match status" value="1"/>
</dbReference>
<evidence type="ECO:0000313" key="3">
    <source>
        <dbReference type="Proteomes" id="UP000515152"/>
    </source>
</evidence>
<dbReference type="InterPro" id="IPR003599">
    <property type="entry name" value="Ig_sub"/>
</dbReference>
<dbReference type="InterPro" id="IPR007110">
    <property type="entry name" value="Ig-like_dom"/>
</dbReference>
<evidence type="ECO:0000259" key="2">
    <source>
        <dbReference type="PROSITE" id="PS50835"/>
    </source>
</evidence>
<dbReference type="AlphaFoldDB" id="A0A6P8G5A9"/>
<dbReference type="GO" id="GO:0002768">
    <property type="term" value="P:immune response-regulating cell surface receptor signaling pathway"/>
    <property type="evidence" value="ECO:0007669"/>
    <property type="project" value="InterPro"/>
</dbReference>
<sequence>MRMKEQPAMKTLLALLLWCIICPDGNAEDDECSPYVRVRRDTVWKVLEMSTLTLSCPVIYCEEPPVVTWCKLMDVENCTSLSENPNVRIWQQMPNNTEENLTISYMVIQKITKNDSGLYRCSGSAYAPGRPIRVNVTGK</sequence>
<proteinExistence type="predicted"/>
<feature type="domain" description="Ig-like" evidence="2">
    <location>
        <begin position="34"/>
        <end position="137"/>
    </location>
</feature>
<evidence type="ECO:0000256" key="1">
    <source>
        <dbReference type="SAM" id="SignalP"/>
    </source>
</evidence>
<dbReference type="Gene3D" id="2.60.40.10">
    <property type="entry name" value="Immunoglobulins"/>
    <property type="match status" value="1"/>
</dbReference>
<dbReference type="GO" id="GO:0038023">
    <property type="term" value="F:signaling receptor activity"/>
    <property type="evidence" value="ECO:0007669"/>
    <property type="project" value="InterPro"/>
</dbReference>
<reference evidence="4" key="1">
    <citation type="submission" date="2025-08" db="UniProtKB">
        <authorList>
            <consortium name="RefSeq"/>
        </authorList>
    </citation>
    <scope>IDENTIFICATION</scope>
</reference>
<feature type="signal peptide" evidence="1">
    <location>
        <begin position="1"/>
        <end position="27"/>
    </location>
</feature>
<dbReference type="KEGG" id="char:116223134"/>
<protein>
    <submittedName>
        <fullName evidence="4">B- and T-lymphocyte attenuator-like</fullName>
    </submittedName>
</protein>
<dbReference type="Proteomes" id="UP000515152">
    <property type="component" value="Chromosome 2"/>
</dbReference>
<dbReference type="GeneID" id="116223134"/>
<dbReference type="PROSITE" id="PS50835">
    <property type="entry name" value="IG_LIKE"/>
    <property type="match status" value="1"/>
</dbReference>
<name>A0A6P8G5A9_CLUHA</name>
<evidence type="ECO:0000313" key="4">
    <source>
        <dbReference type="RefSeq" id="XP_031434514.1"/>
    </source>
</evidence>
<dbReference type="PANTHER" id="PTHR37996">
    <property type="entry name" value="B- AND T-LYMPHOCYTE ATTENUATOR"/>
    <property type="match status" value="1"/>
</dbReference>
<dbReference type="PANTHER" id="PTHR37996:SF1">
    <property type="entry name" value="B- AND T-LYMPHOCYTE ATTENUATOR"/>
    <property type="match status" value="1"/>
</dbReference>
<dbReference type="InterPro" id="IPR036179">
    <property type="entry name" value="Ig-like_dom_sf"/>
</dbReference>
<dbReference type="GO" id="GO:0005886">
    <property type="term" value="C:plasma membrane"/>
    <property type="evidence" value="ECO:0007669"/>
    <property type="project" value="InterPro"/>
</dbReference>